<dbReference type="Gene3D" id="2.60.120.10">
    <property type="entry name" value="Jelly Rolls"/>
    <property type="match status" value="1"/>
</dbReference>
<accession>A0ABU0H360</accession>
<dbReference type="RefSeq" id="WP_266346866.1">
    <property type="nucleotide sequence ID" value="NZ_JAPKNG010000001.1"/>
</dbReference>
<protein>
    <submittedName>
        <fullName evidence="1">Quercetin dioxygenase-like cupin family protein</fullName>
    </submittedName>
</protein>
<dbReference type="InterPro" id="IPR014710">
    <property type="entry name" value="RmlC-like_jellyroll"/>
</dbReference>
<reference evidence="1 2" key="1">
    <citation type="submission" date="2023-07" db="EMBL/GenBank/DDBJ databases">
        <title>Genomic Encyclopedia of Type Strains, Phase IV (KMG-IV): sequencing the most valuable type-strain genomes for metagenomic binning, comparative biology and taxonomic classification.</title>
        <authorList>
            <person name="Goeker M."/>
        </authorList>
    </citation>
    <scope>NUCLEOTIDE SEQUENCE [LARGE SCALE GENOMIC DNA]</scope>
    <source>
        <strain evidence="1 2">B6-8</strain>
    </source>
</reference>
<dbReference type="EMBL" id="JAUSVO010000001">
    <property type="protein sequence ID" value="MDQ0435911.1"/>
    <property type="molecule type" value="Genomic_DNA"/>
</dbReference>
<name>A0ABU0H360_9HYPH</name>
<dbReference type="SUPFAM" id="SSF51182">
    <property type="entry name" value="RmlC-like cupins"/>
    <property type="match status" value="1"/>
</dbReference>
<evidence type="ECO:0000313" key="1">
    <source>
        <dbReference type="EMBL" id="MDQ0435911.1"/>
    </source>
</evidence>
<gene>
    <name evidence="1" type="ORF">QO014_000281</name>
</gene>
<proteinExistence type="predicted"/>
<keyword evidence="2" id="KW-1185">Reference proteome</keyword>
<dbReference type="Proteomes" id="UP001241603">
    <property type="component" value="Unassembled WGS sequence"/>
</dbReference>
<evidence type="ECO:0000313" key="2">
    <source>
        <dbReference type="Proteomes" id="UP001241603"/>
    </source>
</evidence>
<comment type="caution">
    <text evidence="1">The sequence shown here is derived from an EMBL/GenBank/DDBJ whole genome shotgun (WGS) entry which is preliminary data.</text>
</comment>
<dbReference type="InterPro" id="IPR011051">
    <property type="entry name" value="RmlC_Cupin_sf"/>
</dbReference>
<sequence length="138" mass="15618">MTSHSGTERPAAFIDWADDRYAELLANQRNGRVGSLLVSETDRVRVWHLSVAPGERLPFHRHVLDYFWTTLTAGRSRSHYGDGRILETAYAAGDTKHFTFGRDEYMLHDLENIGDDILVFVTVELKQGANEPLELATS</sequence>
<organism evidence="1 2">
    <name type="scientific">Kaistia dalseonensis</name>
    <dbReference type="NCBI Taxonomy" id="410840"/>
    <lineage>
        <taxon>Bacteria</taxon>
        <taxon>Pseudomonadati</taxon>
        <taxon>Pseudomonadota</taxon>
        <taxon>Alphaproteobacteria</taxon>
        <taxon>Hyphomicrobiales</taxon>
        <taxon>Kaistiaceae</taxon>
        <taxon>Kaistia</taxon>
    </lineage>
</organism>